<reference evidence="1 2" key="1">
    <citation type="submission" date="2020-08" db="EMBL/GenBank/DDBJ databases">
        <title>Genomic Encyclopedia of Type Strains, Phase IV (KMG-IV): sequencing the most valuable type-strain genomes for metagenomic binning, comparative biology and taxonomic classification.</title>
        <authorList>
            <person name="Goeker M."/>
        </authorList>
    </citation>
    <scope>NUCLEOTIDE SEQUENCE [LARGE SCALE GENOMIC DNA]</scope>
    <source>
        <strain evidence="1 2">YC6886</strain>
    </source>
</reference>
<name>A0A840VHV0_9BACT</name>
<dbReference type="AlphaFoldDB" id="A0A840VHV0"/>
<sequence>MNRRLNLQVAEAKLKMMALDNRSAILEIPENGIRLGDMVSPVNGDSDYSVDGSDDFWVIRRGHVLLVTPDKETVSEIILIDVSK</sequence>
<dbReference type="EMBL" id="JACHFD010000012">
    <property type="protein sequence ID" value="MBB5352311.1"/>
    <property type="molecule type" value="Genomic_DNA"/>
</dbReference>
<evidence type="ECO:0000313" key="2">
    <source>
        <dbReference type="Proteomes" id="UP000557717"/>
    </source>
</evidence>
<proteinExistence type="predicted"/>
<gene>
    <name evidence="1" type="ORF">HNR46_002556</name>
</gene>
<comment type="caution">
    <text evidence="1">The sequence shown here is derived from an EMBL/GenBank/DDBJ whole genome shotgun (WGS) entry which is preliminary data.</text>
</comment>
<keyword evidence="2" id="KW-1185">Reference proteome</keyword>
<evidence type="ECO:0000313" key="1">
    <source>
        <dbReference type="EMBL" id="MBB5352311.1"/>
    </source>
</evidence>
<organism evidence="1 2">
    <name type="scientific">Haloferula luteola</name>
    <dbReference type="NCBI Taxonomy" id="595692"/>
    <lineage>
        <taxon>Bacteria</taxon>
        <taxon>Pseudomonadati</taxon>
        <taxon>Verrucomicrobiota</taxon>
        <taxon>Verrucomicrobiia</taxon>
        <taxon>Verrucomicrobiales</taxon>
        <taxon>Verrucomicrobiaceae</taxon>
        <taxon>Haloferula</taxon>
    </lineage>
</organism>
<dbReference type="Proteomes" id="UP000557717">
    <property type="component" value="Unassembled WGS sequence"/>
</dbReference>
<dbReference type="RefSeq" id="WP_184019236.1">
    <property type="nucleotide sequence ID" value="NZ_JACHFD010000012.1"/>
</dbReference>
<protein>
    <submittedName>
        <fullName evidence="1">Uncharacterized protein</fullName>
    </submittedName>
</protein>
<accession>A0A840VHV0</accession>